<sequence length="755" mass="85400">MKKLLLLIPFIILFLYSFTQTDVQRDNRVDPVLKSALAARSGYYIYGSASGSSFINIAVLNQATHTLCWFTCHGRLFDSTKLIDREFEQVISKQLDPFVLYHNICDNYLADIAAAKDIYRVYGDIQKFDKLNGNYRALFAVETVRAAKTRLQKLIAIENIRKKILTQLMYLNCVSPFSLKNEPLYKISKEQAGSMIQTKDSTVYYNIDPTSAVAKISLYKKSAGQFYVQNRFSEIIDSVAIQPEKYDLLNKEKTDVFLLYRGWLELQWQGALSAIRRQNALLYNEVNVQNEKEVKELYNQLNAIGAKINQLNSPEAKSIEQAVYDTYKNETSEINYIPLLGIGYSLTQTRGQKEYELTNHLGNVLATVSDKKNGVPSPANSSLIDHYEPDIVSAQDYYPFGMLQPGRSYLTPAGDRYRYGFNGKENDNEVKGEGKQQDYGMRVYDPRLGKFLSVDPLSSKFPYYSPYQFAGNMPIHASDLDGLEPDFRYKGNGINGVGAFDQRELASIQRHQTTLRVGNKDKQFQIQWLLNNNGAVIGYLASRVVPEEEYKRLYGGRGEGLQEAYVIQADKFFEFGKNLDKYYDYSRNAEMNDIMYGEIERDPIKRLFDPRALLLSQITGVTGKIAGQLLGIIPRLTAVESNILKQTKSILNSKEFEIIKNAHEKGISAEVKINGGTVLYDPEFTYGEAMTLHSEGGFMLGPKAFTAPGGVERTVLWEVTRLKTQNTGSLGADQTKGFTQSAEQTSEKLLPLLKQ</sequence>
<evidence type="ECO:0000313" key="2">
    <source>
        <dbReference type="EMBL" id="OQP52152.1"/>
    </source>
</evidence>
<dbReference type="PANTHER" id="PTHR32305">
    <property type="match status" value="1"/>
</dbReference>
<evidence type="ECO:0008006" key="4">
    <source>
        <dbReference type="Google" id="ProtNLM"/>
    </source>
</evidence>
<dbReference type="InterPro" id="IPR022385">
    <property type="entry name" value="Rhs_assc_core"/>
</dbReference>
<dbReference type="Gene3D" id="2.180.10.10">
    <property type="entry name" value="RHS repeat-associated core"/>
    <property type="match status" value="1"/>
</dbReference>
<gene>
    <name evidence="2" type="ORF">A4D02_23420</name>
</gene>
<dbReference type="NCBIfam" id="TIGR03696">
    <property type="entry name" value="Rhs_assc_core"/>
    <property type="match status" value="1"/>
</dbReference>
<name>A0ABX3P068_9BACT</name>
<dbReference type="EMBL" id="LWBO01000004">
    <property type="protein sequence ID" value="OQP52152.1"/>
    <property type="molecule type" value="Genomic_DNA"/>
</dbReference>
<feature type="region of interest" description="Disordered" evidence="1">
    <location>
        <begin position="728"/>
        <end position="755"/>
    </location>
</feature>
<dbReference type="InterPro" id="IPR050708">
    <property type="entry name" value="T6SS_VgrG/RHS"/>
</dbReference>
<reference evidence="2 3" key="1">
    <citation type="submission" date="2016-04" db="EMBL/GenBank/DDBJ databases">
        <authorList>
            <person name="Chen L."/>
            <person name="Zhuang W."/>
            <person name="Wang G."/>
        </authorList>
    </citation>
    <scope>NUCLEOTIDE SEQUENCE [LARGE SCALE GENOMIC DNA]</scope>
    <source>
        <strain evidence="3">GR20</strain>
    </source>
</reference>
<dbReference type="Proteomes" id="UP000192277">
    <property type="component" value="Unassembled WGS sequence"/>
</dbReference>
<evidence type="ECO:0000256" key="1">
    <source>
        <dbReference type="SAM" id="MobiDB-lite"/>
    </source>
</evidence>
<organism evidence="2 3">
    <name type="scientific">Niastella koreensis</name>
    <dbReference type="NCBI Taxonomy" id="354356"/>
    <lineage>
        <taxon>Bacteria</taxon>
        <taxon>Pseudomonadati</taxon>
        <taxon>Bacteroidota</taxon>
        <taxon>Chitinophagia</taxon>
        <taxon>Chitinophagales</taxon>
        <taxon>Chitinophagaceae</taxon>
        <taxon>Niastella</taxon>
    </lineage>
</organism>
<dbReference type="RefSeq" id="WP_014220193.1">
    <property type="nucleotide sequence ID" value="NZ_LWBO01000004.1"/>
</dbReference>
<keyword evidence="3" id="KW-1185">Reference proteome</keyword>
<comment type="caution">
    <text evidence="2">The sequence shown here is derived from an EMBL/GenBank/DDBJ whole genome shotgun (WGS) entry which is preliminary data.</text>
</comment>
<dbReference type="PANTHER" id="PTHR32305:SF15">
    <property type="entry name" value="PROTEIN RHSA-RELATED"/>
    <property type="match status" value="1"/>
</dbReference>
<evidence type="ECO:0000313" key="3">
    <source>
        <dbReference type="Proteomes" id="UP000192277"/>
    </source>
</evidence>
<accession>A0ABX3P068</accession>
<protein>
    <recommendedName>
        <fullName evidence="4">RHS repeat-associated core domain protein</fullName>
    </recommendedName>
</protein>
<proteinExistence type="predicted"/>